<dbReference type="Proteomes" id="UP000321393">
    <property type="component" value="Unassembled WGS sequence"/>
</dbReference>
<evidence type="ECO:0000313" key="1">
    <source>
        <dbReference type="EMBL" id="KAA0062736.1"/>
    </source>
</evidence>
<reference evidence="3 4" key="1">
    <citation type="submission" date="2019-08" db="EMBL/GenBank/DDBJ databases">
        <title>Draft genome sequences of two oriental melons (Cucumis melo L. var makuwa).</title>
        <authorList>
            <person name="Kwon S.-Y."/>
        </authorList>
    </citation>
    <scope>NUCLEOTIDE SEQUENCE [LARGE SCALE GENOMIC DNA]</scope>
    <source>
        <strain evidence="4">cv. Chang Bougi</strain>
        <strain evidence="3">cv. SW 3</strain>
        <tissue evidence="1">Leaf</tissue>
    </source>
</reference>
<gene>
    <name evidence="2" type="ORF">E5676_scaffold523G00170</name>
    <name evidence="1" type="ORF">E6C27_scaffold382G00670</name>
</gene>
<sequence>MLRFLKSSSILKQLIESSKAGIVMKENPLYVNSDFASGKSKKEAHPNVMSVMMTDITAEAAMAEMERKVNFLMKIVEKQDHEITALREQDS</sequence>
<comment type="caution">
    <text evidence="1">The sequence shown here is derived from an EMBL/GenBank/DDBJ whole genome shotgun (WGS) entry which is preliminary data.</text>
</comment>
<organism evidence="1 3">
    <name type="scientific">Cucumis melo var. makuwa</name>
    <name type="common">Oriental melon</name>
    <dbReference type="NCBI Taxonomy" id="1194695"/>
    <lineage>
        <taxon>Eukaryota</taxon>
        <taxon>Viridiplantae</taxon>
        <taxon>Streptophyta</taxon>
        <taxon>Embryophyta</taxon>
        <taxon>Tracheophyta</taxon>
        <taxon>Spermatophyta</taxon>
        <taxon>Magnoliopsida</taxon>
        <taxon>eudicotyledons</taxon>
        <taxon>Gunneridae</taxon>
        <taxon>Pentapetalae</taxon>
        <taxon>rosids</taxon>
        <taxon>fabids</taxon>
        <taxon>Cucurbitales</taxon>
        <taxon>Cucurbitaceae</taxon>
        <taxon>Benincaseae</taxon>
        <taxon>Cucumis</taxon>
    </lineage>
</organism>
<evidence type="ECO:0000313" key="3">
    <source>
        <dbReference type="Proteomes" id="UP000321393"/>
    </source>
</evidence>
<proteinExistence type="predicted"/>
<dbReference type="AlphaFoldDB" id="A0A5A7V8G6"/>
<protein>
    <submittedName>
        <fullName evidence="1">Retrotransposon gag protein</fullName>
    </submittedName>
</protein>
<evidence type="ECO:0000313" key="4">
    <source>
        <dbReference type="Proteomes" id="UP000321947"/>
    </source>
</evidence>
<dbReference type="EMBL" id="SSTE01004182">
    <property type="protein sequence ID" value="KAA0062736.1"/>
    <property type="molecule type" value="Genomic_DNA"/>
</dbReference>
<name>A0A5A7V8G6_CUCMM</name>
<accession>A0A5A7V8G6</accession>
<dbReference type="Proteomes" id="UP000321947">
    <property type="component" value="Unassembled WGS sequence"/>
</dbReference>
<evidence type="ECO:0000313" key="2">
    <source>
        <dbReference type="EMBL" id="TYK22535.1"/>
    </source>
</evidence>
<dbReference type="EMBL" id="SSTD01004966">
    <property type="protein sequence ID" value="TYK22535.1"/>
    <property type="molecule type" value="Genomic_DNA"/>
</dbReference>